<evidence type="ECO:0000259" key="8">
    <source>
        <dbReference type="PROSITE" id="PS50157"/>
    </source>
</evidence>
<evidence type="ECO:0000256" key="5">
    <source>
        <dbReference type="ARBA" id="ARBA00022691"/>
    </source>
</evidence>
<dbReference type="SMART" id="SM00355">
    <property type="entry name" value="ZnF_C2H2"/>
    <property type="match status" value="4"/>
</dbReference>
<dbReference type="InterPro" id="IPR046341">
    <property type="entry name" value="SET_dom_sf"/>
</dbReference>
<evidence type="ECO:0000259" key="9">
    <source>
        <dbReference type="PROSITE" id="PS50280"/>
    </source>
</evidence>
<dbReference type="Proteomes" id="UP000824469">
    <property type="component" value="Unassembled WGS sequence"/>
</dbReference>
<dbReference type="InterPro" id="IPR001214">
    <property type="entry name" value="SET_dom"/>
</dbReference>
<dbReference type="PROSITE" id="PS50868">
    <property type="entry name" value="POST_SET"/>
    <property type="match status" value="1"/>
</dbReference>
<dbReference type="PROSITE" id="PS50867">
    <property type="entry name" value="PRE_SET"/>
    <property type="match status" value="1"/>
</dbReference>
<feature type="domain" description="C2H2-type" evidence="8">
    <location>
        <begin position="889"/>
        <end position="917"/>
    </location>
</feature>
<evidence type="ECO:0008006" key="14">
    <source>
        <dbReference type="Google" id="ProtNLM"/>
    </source>
</evidence>
<proteinExistence type="predicted"/>
<dbReference type="Gene3D" id="3.30.160.60">
    <property type="entry name" value="Classic Zinc Finger"/>
    <property type="match status" value="1"/>
</dbReference>
<keyword evidence="6" id="KW-0479">Metal-binding</keyword>
<evidence type="ECO:0000256" key="3">
    <source>
        <dbReference type="ARBA" id="ARBA00022603"/>
    </source>
</evidence>
<dbReference type="PANTHER" id="PTHR47325">
    <property type="entry name" value="HISTONE-LYSINE N-METHYLTRANSFERASE SUVR5"/>
    <property type="match status" value="1"/>
</dbReference>
<keyword evidence="2" id="KW-0158">Chromosome</keyword>
<dbReference type="GO" id="GO:0042054">
    <property type="term" value="F:histone methyltransferase activity"/>
    <property type="evidence" value="ECO:0007669"/>
    <property type="project" value="InterPro"/>
</dbReference>
<feature type="domain" description="C2H2-type" evidence="8">
    <location>
        <begin position="784"/>
        <end position="812"/>
    </location>
</feature>
<sequence>EGQRQCGMGSGEDETEIPVGNGGATGTEIVVNGEQGHHKGGISEQSLEASNYERPSNAPVMKEGGIKDQYTNQQSGLALWVKWRGKWQAGIQCSMDDCPSSTVKAMPTYGRKTYIVVYFPNSRSHCWTDSQLACTISEKPEPLAFGTHEIGQELVKDLSIPRRYMLQKLAINMLEASDQLHVEAVVESARNVNVWKEFAKEAAQCTVYSDLGRMLLKLHSMILEIYICRSWMETFGFWKEECENTKTAECTEKLTKDLEDAILWDEVAKLWNAPEQTALGTNSFETSKKRQKLEVRRGNSSEVKDAKDFRTTASDEFCYSPFVSCMGECQRVTADSKPTIEDADSKNQPPAEIEPSFADHGYQQCSSLMENKDRKCIQLAIDGGQHLSVHSPDNIHRVVHDESLSLTVQTDLNFSICQGITKHRKRCTHRTRNGTSFCLKHMPQDGHNLDVGDATLSSSALGNSQKRARISAEGRSSEKRWVSADLCLKENQNKQSFPPFSEMEIMHGSVSEKLDNGSNVLLPERSSVKASNRSANWSRCLGSCRNHGGQCSHRAKRDSSYCEKHSPSSLGLHHRYTESRLNDIFKNTHNEELHSSYFKDLLNDYMKSCLSGGDYCDLNSENRGLAKIIGEASKDPEIANAWLKEVSAEKQMLAKHFGLEESENDAIASSSGISDVQKPLGSVVAVGNGISRQSPPVGMDVPETVRHFTADEALNLKCKGCTEEFSDLHSLGHHCITNHKKAAERHFRGYACRKCSSSFTNKKGLERHVRIHHGGVALEQCTEYICIACGNHFFDCDQLWQHVLFAHPEELNQSICIKEQVNSTESSKPSNVKQDKQEPVNPSSSKQDFSCEFDSEHKIEGNHCSLSTFDEDTGLDEKRTFARDTVKRFSCRFCSMKFSLLPDLGRHHQAKHMGSSSGHKPRHKRGKEIFAAKWRANKTNFRTIQTSGGHKHAAVIARKKLIKKNDLQRPIQIDNRVQQHNQIEGHDRFTESYLSAVANMLLSEGQKVRHFPNNLEILHAARLACCRVNLQAALEEKYGTLSERLYIKAARLCSEENIRVEWHKEGFVCPKGCKPKADTQASVLLTPVLDVCVTPLTVQVNHQDMVANQNHFKETWENVESHLVLNASDIKNSHQRKIVVLFEDLSFGKEAVSIPCVVDEDVISLDVKDQHLETLRPWESFSYITDRLLDSSLGLDAKTSQLGCTCTQPQCSPGSCDHVYLFENDNENAQDIYGKPINGRFPYDEKGRIILEKGYLVYECNLMCSCQKECQNRVLQKGVQVKLEVYKTKQKGWGVRAAEAIPRGTFICEYIGEVLNDQEANKRGERYDKEGCSYLYDIDPHIDVNEFNFMEAPTHYVIDATKYGNVARFMNHSCSPNLVTYQVLIESMDYQLAHIGLYASRDIAFGEELAYDYNYKLLPGNGSLCHCGAENCRG</sequence>
<dbReference type="Pfam" id="PF00856">
    <property type="entry name" value="SET"/>
    <property type="match status" value="1"/>
</dbReference>
<keyword evidence="3" id="KW-0489">Methyltransferase</keyword>
<dbReference type="EMBL" id="JAHRHJ020000002">
    <property type="protein sequence ID" value="KAH9327214.1"/>
    <property type="molecule type" value="Genomic_DNA"/>
</dbReference>
<dbReference type="PROSITE" id="PS50280">
    <property type="entry name" value="SET"/>
    <property type="match status" value="1"/>
</dbReference>
<evidence type="ECO:0000256" key="6">
    <source>
        <dbReference type="PROSITE-ProRule" id="PRU00042"/>
    </source>
</evidence>
<evidence type="ECO:0000256" key="2">
    <source>
        <dbReference type="ARBA" id="ARBA00022454"/>
    </source>
</evidence>
<dbReference type="InterPro" id="IPR007728">
    <property type="entry name" value="Pre-SET_dom"/>
</dbReference>
<evidence type="ECO:0000256" key="4">
    <source>
        <dbReference type="ARBA" id="ARBA00022679"/>
    </source>
</evidence>
<evidence type="ECO:0000313" key="13">
    <source>
        <dbReference type="Proteomes" id="UP000824469"/>
    </source>
</evidence>
<comment type="caution">
    <text evidence="12">The sequence shown here is derived from an EMBL/GenBank/DDBJ whole genome shotgun (WGS) entry which is preliminary data.</text>
</comment>
<evidence type="ECO:0000259" key="10">
    <source>
        <dbReference type="PROSITE" id="PS50867"/>
    </source>
</evidence>
<evidence type="ECO:0000256" key="7">
    <source>
        <dbReference type="SAM" id="MobiDB-lite"/>
    </source>
</evidence>
<dbReference type="SMART" id="SM00317">
    <property type="entry name" value="SET"/>
    <property type="match status" value="1"/>
</dbReference>
<dbReference type="SMART" id="SM00468">
    <property type="entry name" value="PreSET"/>
    <property type="match status" value="1"/>
</dbReference>
<dbReference type="InterPro" id="IPR013087">
    <property type="entry name" value="Znf_C2H2_type"/>
</dbReference>
<dbReference type="InterPro" id="IPR040689">
    <property type="entry name" value="SUVR5_Znf-C2H2_3rpt"/>
</dbReference>
<feature type="non-terminal residue" evidence="12">
    <location>
        <position position="1434"/>
    </location>
</feature>
<dbReference type="OMA" id="ENIRVEW"/>
<organism evidence="12 13">
    <name type="scientific">Taxus chinensis</name>
    <name type="common">Chinese yew</name>
    <name type="synonym">Taxus wallichiana var. chinensis</name>
    <dbReference type="NCBI Taxonomy" id="29808"/>
    <lineage>
        <taxon>Eukaryota</taxon>
        <taxon>Viridiplantae</taxon>
        <taxon>Streptophyta</taxon>
        <taxon>Embryophyta</taxon>
        <taxon>Tracheophyta</taxon>
        <taxon>Spermatophyta</taxon>
        <taxon>Pinopsida</taxon>
        <taxon>Pinidae</taxon>
        <taxon>Conifers II</taxon>
        <taxon>Cupressales</taxon>
        <taxon>Taxaceae</taxon>
        <taxon>Taxus</taxon>
    </lineage>
</organism>
<reference evidence="12 13" key="1">
    <citation type="journal article" date="2021" name="Nat. Plants">
        <title>The Taxus genome provides insights into paclitaxel biosynthesis.</title>
        <authorList>
            <person name="Xiong X."/>
            <person name="Gou J."/>
            <person name="Liao Q."/>
            <person name="Li Y."/>
            <person name="Zhou Q."/>
            <person name="Bi G."/>
            <person name="Li C."/>
            <person name="Du R."/>
            <person name="Wang X."/>
            <person name="Sun T."/>
            <person name="Guo L."/>
            <person name="Liang H."/>
            <person name="Lu P."/>
            <person name="Wu Y."/>
            <person name="Zhang Z."/>
            <person name="Ro D.K."/>
            <person name="Shang Y."/>
            <person name="Huang S."/>
            <person name="Yan J."/>
        </authorList>
    </citation>
    <scope>NUCLEOTIDE SEQUENCE [LARGE SCALE GENOMIC DNA]</scope>
    <source>
        <strain evidence="12">Ta-2019</strain>
    </source>
</reference>
<evidence type="ECO:0000259" key="11">
    <source>
        <dbReference type="PROSITE" id="PS50868"/>
    </source>
</evidence>
<dbReference type="PANTHER" id="PTHR47325:SF1">
    <property type="entry name" value="HISTONE-LYSINE N-METHYLTRANSFERASE SUVR5"/>
    <property type="match status" value="1"/>
</dbReference>
<dbReference type="SUPFAM" id="SSF82199">
    <property type="entry name" value="SET domain"/>
    <property type="match status" value="1"/>
</dbReference>
<dbReference type="InterPro" id="IPR003616">
    <property type="entry name" value="Post-SET_dom"/>
</dbReference>
<keyword evidence="6" id="KW-0862">Zinc</keyword>
<accession>A0AA38LKB9</accession>
<evidence type="ECO:0000313" key="12">
    <source>
        <dbReference type="EMBL" id="KAH9327214.1"/>
    </source>
</evidence>
<feature type="domain" description="C2H2-type" evidence="8">
    <location>
        <begin position="750"/>
        <end position="777"/>
    </location>
</feature>
<feature type="region of interest" description="Disordered" evidence="7">
    <location>
        <begin position="1"/>
        <end position="63"/>
    </location>
</feature>
<dbReference type="InterPro" id="IPR036236">
    <property type="entry name" value="Znf_C2H2_sf"/>
</dbReference>
<dbReference type="Pfam" id="PF18868">
    <property type="entry name" value="zf-C2H2_3rep"/>
    <property type="match status" value="2"/>
</dbReference>
<dbReference type="PROSITE" id="PS50157">
    <property type="entry name" value="ZINC_FINGER_C2H2_2"/>
    <property type="match status" value="3"/>
</dbReference>
<dbReference type="Gene3D" id="2.170.270.10">
    <property type="entry name" value="SET domain"/>
    <property type="match status" value="1"/>
</dbReference>
<dbReference type="Pfam" id="PF05033">
    <property type="entry name" value="Pre-SET"/>
    <property type="match status" value="1"/>
</dbReference>
<keyword evidence="6" id="KW-0863">Zinc-finger</keyword>
<dbReference type="GO" id="GO:0005634">
    <property type="term" value="C:nucleus"/>
    <property type="evidence" value="ECO:0007669"/>
    <property type="project" value="InterPro"/>
</dbReference>
<comment type="subcellular location">
    <subcellularLocation>
        <location evidence="1">Chromosome</location>
    </subcellularLocation>
</comment>
<feature type="domain" description="Post-SET" evidence="11">
    <location>
        <begin position="1421"/>
        <end position="1434"/>
    </location>
</feature>
<gene>
    <name evidence="12" type="ORF">KI387_007392</name>
</gene>
<dbReference type="GO" id="GO:0005694">
    <property type="term" value="C:chromosome"/>
    <property type="evidence" value="ECO:0007669"/>
    <property type="project" value="UniProtKB-SubCell"/>
</dbReference>
<keyword evidence="4" id="KW-0808">Transferase</keyword>
<keyword evidence="5" id="KW-0949">S-adenosyl-L-methionine</keyword>
<dbReference type="GO" id="GO:0008270">
    <property type="term" value="F:zinc ion binding"/>
    <property type="evidence" value="ECO:0007669"/>
    <property type="project" value="UniProtKB-KW"/>
</dbReference>
<dbReference type="GO" id="GO:0032259">
    <property type="term" value="P:methylation"/>
    <property type="evidence" value="ECO:0007669"/>
    <property type="project" value="UniProtKB-KW"/>
</dbReference>
<feature type="region of interest" description="Disordered" evidence="7">
    <location>
        <begin position="825"/>
        <end position="849"/>
    </location>
</feature>
<feature type="non-terminal residue" evidence="12">
    <location>
        <position position="1"/>
    </location>
</feature>
<keyword evidence="13" id="KW-1185">Reference proteome</keyword>
<protein>
    <recommendedName>
        <fullName evidence="14">Histone-lysine N-methyltransferase SUVR5</fullName>
    </recommendedName>
</protein>
<name>A0AA38LKB9_TAXCH</name>
<dbReference type="SUPFAM" id="SSF57667">
    <property type="entry name" value="beta-beta-alpha zinc fingers"/>
    <property type="match status" value="1"/>
</dbReference>
<feature type="domain" description="Pre-SET" evidence="10">
    <location>
        <begin position="1202"/>
        <end position="1278"/>
    </location>
</feature>
<evidence type="ECO:0000256" key="1">
    <source>
        <dbReference type="ARBA" id="ARBA00004286"/>
    </source>
</evidence>
<dbReference type="PROSITE" id="PS00028">
    <property type="entry name" value="ZINC_FINGER_C2H2_1"/>
    <property type="match status" value="3"/>
</dbReference>
<feature type="domain" description="SET" evidence="9">
    <location>
        <begin position="1281"/>
        <end position="1414"/>
    </location>
</feature>